<dbReference type="Proteomes" id="UP000019487">
    <property type="component" value="Unassembled WGS sequence"/>
</dbReference>
<evidence type="ECO:0000313" key="2">
    <source>
        <dbReference type="Proteomes" id="UP000019487"/>
    </source>
</evidence>
<keyword evidence="2" id="KW-1185">Reference proteome</keyword>
<dbReference type="EMBL" id="AYSA01000021">
    <property type="protein sequence ID" value="ESZ99159.1"/>
    <property type="molecule type" value="Genomic_DNA"/>
</dbReference>
<organism evidence="1 2">
    <name type="scientific">Sclerotinia borealis (strain F-4128)</name>
    <dbReference type="NCBI Taxonomy" id="1432307"/>
    <lineage>
        <taxon>Eukaryota</taxon>
        <taxon>Fungi</taxon>
        <taxon>Dikarya</taxon>
        <taxon>Ascomycota</taxon>
        <taxon>Pezizomycotina</taxon>
        <taxon>Leotiomycetes</taxon>
        <taxon>Helotiales</taxon>
        <taxon>Sclerotiniaceae</taxon>
        <taxon>Sclerotinia</taxon>
    </lineage>
</organism>
<gene>
    <name evidence="1" type="ORF">SBOR_0443</name>
</gene>
<sequence length="193" mass="21287">MQVLLGFRLVLGFSPQVVDRSFRQARLQAFLVIPQDSSNQEPDDMPMISEHFHPVLSLHDEHFESVTDEFLGDGSGGGFWKEDKICPELCGDPEAALANRVVVLRNCSASHRGGPVGILFRIVSLAAIDDCSVLVFHSAAYIREAIDKADLAIGYEVAFMTSIDAPESNDKANPCWIKALPRTLKFIELREGS</sequence>
<comment type="caution">
    <text evidence="1">The sequence shown here is derived from an EMBL/GenBank/DDBJ whole genome shotgun (WGS) entry which is preliminary data.</text>
</comment>
<protein>
    <submittedName>
        <fullName evidence="1">Uncharacterized protein</fullName>
    </submittedName>
</protein>
<dbReference type="AlphaFoldDB" id="W9CWY2"/>
<accession>W9CWY2</accession>
<proteinExistence type="predicted"/>
<name>W9CWY2_SCLBF</name>
<evidence type="ECO:0000313" key="1">
    <source>
        <dbReference type="EMBL" id="ESZ99159.1"/>
    </source>
</evidence>
<reference evidence="1 2" key="1">
    <citation type="journal article" date="2014" name="Genome Announc.">
        <title>Draft genome sequence of Sclerotinia borealis, a psychrophilic plant pathogenic fungus.</title>
        <authorList>
            <person name="Mardanov A.V."/>
            <person name="Beletsky A.V."/>
            <person name="Kadnikov V.V."/>
            <person name="Ignatov A.N."/>
            <person name="Ravin N.V."/>
        </authorList>
    </citation>
    <scope>NUCLEOTIDE SEQUENCE [LARGE SCALE GENOMIC DNA]</scope>
    <source>
        <strain evidence="2">F-4157</strain>
    </source>
</reference>
<dbReference type="HOGENOM" id="CLU_1409560_0_0_1"/>